<dbReference type="EC" id="2.4.2.9" evidence="5"/>
<comment type="function">
    <text evidence="5">Regulates transcriptional attenuation of the pyrimidine nucleotide (pyr) operon by binding in a uridine-dependent manner to specific sites on pyr mRNA. This disrupts an antiterminator hairpin in the RNA and favors formation of a downstream transcription terminator, leading to a reduced expression of downstream genes.</text>
</comment>
<dbReference type="NCBIfam" id="NF003548">
    <property type="entry name" value="PRK05205.1-4"/>
    <property type="match status" value="1"/>
</dbReference>
<reference evidence="7 8" key="1">
    <citation type="submission" date="2021-03" db="EMBL/GenBank/DDBJ databases">
        <title>Genomic Encyclopedia of Type Strains, Phase IV (KMG-IV): sequencing the most valuable type-strain genomes for metagenomic binning, comparative biology and taxonomic classification.</title>
        <authorList>
            <person name="Goeker M."/>
        </authorList>
    </citation>
    <scope>NUCLEOTIDE SEQUENCE [LARGE SCALE GENOMIC DNA]</scope>
    <source>
        <strain evidence="7 8">DSM 27563</strain>
    </source>
</reference>
<dbReference type="PANTHER" id="PTHR11608">
    <property type="entry name" value="BIFUNCTIONAL PROTEIN PYRR"/>
    <property type="match status" value="1"/>
</dbReference>
<dbReference type="EMBL" id="JAGGLJ010000005">
    <property type="protein sequence ID" value="MBP2025213.1"/>
    <property type="molecule type" value="Genomic_DNA"/>
</dbReference>
<comment type="catalytic activity">
    <reaction evidence="5">
        <text>UMP + diphosphate = 5-phospho-alpha-D-ribose 1-diphosphate + uracil</text>
        <dbReference type="Rhea" id="RHEA:13017"/>
        <dbReference type="ChEBI" id="CHEBI:17568"/>
        <dbReference type="ChEBI" id="CHEBI:33019"/>
        <dbReference type="ChEBI" id="CHEBI:57865"/>
        <dbReference type="ChEBI" id="CHEBI:58017"/>
        <dbReference type="EC" id="2.4.2.9"/>
    </reaction>
</comment>
<dbReference type="Pfam" id="PF00156">
    <property type="entry name" value="Pribosyltran"/>
    <property type="match status" value="1"/>
</dbReference>
<evidence type="ECO:0000313" key="8">
    <source>
        <dbReference type="Proteomes" id="UP001519306"/>
    </source>
</evidence>
<keyword evidence="4 5" id="KW-0804">Transcription</keyword>
<keyword evidence="5 7" id="KW-0808">Transferase</keyword>
<dbReference type="HAMAP" id="MF_01219">
    <property type="entry name" value="PyrR"/>
    <property type="match status" value="1"/>
</dbReference>
<name>A0ABS4KBQ7_9FIRM</name>
<dbReference type="InterPro" id="IPR000836">
    <property type="entry name" value="PRTase_dom"/>
</dbReference>
<feature type="domain" description="Phosphoribosyltransferase" evidence="6">
    <location>
        <begin position="10"/>
        <end position="160"/>
    </location>
</feature>
<dbReference type="CDD" id="cd06223">
    <property type="entry name" value="PRTases_typeI"/>
    <property type="match status" value="1"/>
</dbReference>
<keyword evidence="3 5" id="KW-0805">Transcription regulation</keyword>
<comment type="caution">
    <text evidence="7">The sequence shown here is derived from an EMBL/GenBank/DDBJ whole genome shotgun (WGS) entry which is preliminary data.</text>
</comment>
<proteinExistence type="inferred from homology"/>
<dbReference type="PANTHER" id="PTHR11608:SF0">
    <property type="entry name" value="BIFUNCTIONAL PROTEIN PYRR"/>
    <property type="match status" value="1"/>
</dbReference>
<accession>A0ABS4KBQ7</accession>
<evidence type="ECO:0000256" key="1">
    <source>
        <dbReference type="ARBA" id="ARBA00005565"/>
    </source>
</evidence>
<dbReference type="SUPFAM" id="SSF53271">
    <property type="entry name" value="PRTase-like"/>
    <property type="match status" value="1"/>
</dbReference>
<dbReference type="Proteomes" id="UP001519306">
    <property type="component" value="Unassembled WGS sequence"/>
</dbReference>
<feature type="short sequence motif" description="PRPP-binding" evidence="5">
    <location>
        <begin position="94"/>
        <end position="106"/>
    </location>
</feature>
<dbReference type="RefSeq" id="WP_210060509.1">
    <property type="nucleotide sequence ID" value="NZ_JAGGLJ010000005.1"/>
</dbReference>
<dbReference type="InterPro" id="IPR029057">
    <property type="entry name" value="PRTase-like"/>
</dbReference>
<dbReference type="Gene3D" id="3.40.50.2020">
    <property type="match status" value="1"/>
</dbReference>
<comment type="function">
    <text evidence="5">Also displays a weak uracil phosphoribosyltransferase activity which is not physiologically significant.</text>
</comment>
<keyword evidence="5 7" id="KW-0328">Glycosyltransferase</keyword>
<organism evidence="7 8">
    <name type="scientific">Peptoniphilus stercorisuis</name>
    <dbReference type="NCBI Taxonomy" id="1436965"/>
    <lineage>
        <taxon>Bacteria</taxon>
        <taxon>Bacillati</taxon>
        <taxon>Bacillota</taxon>
        <taxon>Tissierellia</taxon>
        <taxon>Tissierellales</taxon>
        <taxon>Peptoniphilaceae</taxon>
        <taxon>Peptoniphilus</taxon>
    </lineage>
</organism>
<evidence type="ECO:0000256" key="2">
    <source>
        <dbReference type="ARBA" id="ARBA00022472"/>
    </source>
</evidence>
<keyword evidence="8" id="KW-1185">Reference proteome</keyword>
<evidence type="ECO:0000259" key="6">
    <source>
        <dbReference type="Pfam" id="PF00156"/>
    </source>
</evidence>
<keyword evidence="5" id="KW-0694">RNA-binding</keyword>
<dbReference type="GO" id="GO:0004845">
    <property type="term" value="F:uracil phosphoribosyltransferase activity"/>
    <property type="evidence" value="ECO:0007669"/>
    <property type="project" value="UniProtKB-EC"/>
</dbReference>
<evidence type="ECO:0000313" key="7">
    <source>
        <dbReference type="EMBL" id="MBP2025213.1"/>
    </source>
</evidence>
<gene>
    <name evidence="5" type="primary">pyrR</name>
    <name evidence="7" type="ORF">J2Z71_000738</name>
</gene>
<keyword evidence="2 5" id="KW-0806">Transcription termination</keyword>
<evidence type="ECO:0000256" key="3">
    <source>
        <dbReference type="ARBA" id="ARBA00023015"/>
    </source>
</evidence>
<dbReference type="InterPro" id="IPR050137">
    <property type="entry name" value="PyrR_bifunctional"/>
</dbReference>
<dbReference type="NCBIfam" id="NF003549">
    <property type="entry name" value="PRK05205.1-5"/>
    <property type="match status" value="1"/>
</dbReference>
<evidence type="ECO:0000256" key="4">
    <source>
        <dbReference type="ARBA" id="ARBA00023163"/>
    </source>
</evidence>
<comment type="subunit">
    <text evidence="5">Homodimer and homohexamer; in equilibrium.</text>
</comment>
<sequence>MKNIVMDEVAIKRAISRISYEIIEKNKGTKDIIFVGILTRGNDIAKRISEKIYEVENIKLPVYPINITNFRDDIKNKNQEIENIIEEDINKKKIILVDDVLHTGRSVRAAMDGVLEQGRPSSIQLVVLVDRGHRELPIRPDYVGKNIPTSKSENIEVKIKEIDEVDQVYIEKL</sequence>
<comment type="similarity">
    <text evidence="1 5">Belongs to the purine/pyrimidine phosphoribosyltransferase family. PyrR subfamily.</text>
</comment>
<evidence type="ECO:0000256" key="5">
    <source>
        <dbReference type="HAMAP-Rule" id="MF_01219"/>
    </source>
</evidence>
<protein>
    <recommendedName>
        <fullName evidence="5">Bifunctional protein PyrR</fullName>
    </recommendedName>
    <domain>
        <recommendedName>
            <fullName evidence="5">Pyrimidine operon regulatory protein</fullName>
        </recommendedName>
    </domain>
    <domain>
        <recommendedName>
            <fullName evidence="5">Uracil phosphoribosyltransferase</fullName>
            <shortName evidence="5">UPRTase</shortName>
            <ecNumber evidence="5">2.4.2.9</ecNumber>
        </recommendedName>
    </domain>
</protein>
<dbReference type="InterPro" id="IPR023050">
    <property type="entry name" value="PyrR"/>
</dbReference>